<proteinExistence type="predicted"/>
<dbReference type="OrthoDB" id="10569750at2759"/>
<accession>A0A8X7CIW7</accession>
<evidence type="ECO:0000313" key="2">
    <source>
        <dbReference type="Proteomes" id="UP000886998"/>
    </source>
</evidence>
<comment type="caution">
    <text evidence="1">The sequence shown here is derived from an EMBL/GenBank/DDBJ whole genome shotgun (WGS) entry which is preliminary data.</text>
</comment>
<name>A0A8X7CIW7_9ARAC</name>
<sequence>MARRRPYLVGMVCAMVMNCSRRSNVSLTAGVLTCSKMPVAGSVGVLEVEGVAWDDFLVVLELSCWRAVAFLARCSQKLTLGGAGAALLA</sequence>
<dbReference type="EMBL" id="BMAV01017293">
    <property type="protein sequence ID" value="GFY68841.1"/>
    <property type="molecule type" value="Genomic_DNA"/>
</dbReference>
<dbReference type="Proteomes" id="UP000886998">
    <property type="component" value="Unassembled WGS sequence"/>
</dbReference>
<organism evidence="1 2">
    <name type="scientific">Trichonephila inaurata madagascariensis</name>
    <dbReference type="NCBI Taxonomy" id="2747483"/>
    <lineage>
        <taxon>Eukaryota</taxon>
        <taxon>Metazoa</taxon>
        <taxon>Ecdysozoa</taxon>
        <taxon>Arthropoda</taxon>
        <taxon>Chelicerata</taxon>
        <taxon>Arachnida</taxon>
        <taxon>Araneae</taxon>
        <taxon>Araneomorphae</taxon>
        <taxon>Entelegynae</taxon>
        <taxon>Araneoidea</taxon>
        <taxon>Nephilidae</taxon>
        <taxon>Trichonephila</taxon>
        <taxon>Trichonephila inaurata</taxon>
    </lineage>
</organism>
<reference evidence="1" key="1">
    <citation type="submission" date="2020-08" db="EMBL/GenBank/DDBJ databases">
        <title>Multicomponent nature underlies the extraordinary mechanical properties of spider dragline silk.</title>
        <authorList>
            <person name="Kono N."/>
            <person name="Nakamura H."/>
            <person name="Mori M."/>
            <person name="Yoshida Y."/>
            <person name="Ohtoshi R."/>
            <person name="Malay A.D."/>
            <person name="Moran D.A.P."/>
            <person name="Tomita M."/>
            <person name="Numata K."/>
            <person name="Arakawa K."/>
        </authorList>
    </citation>
    <scope>NUCLEOTIDE SEQUENCE</scope>
</reference>
<gene>
    <name evidence="1" type="ORF">TNIN_437001</name>
</gene>
<dbReference type="AlphaFoldDB" id="A0A8X7CIW7"/>
<protein>
    <submittedName>
        <fullName evidence="1">Uncharacterized protein</fullName>
    </submittedName>
</protein>
<evidence type="ECO:0000313" key="1">
    <source>
        <dbReference type="EMBL" id="GFY68841.1"/>
    </source>
</evidence>
<keyword evidence="2" id="KW-1185">Reference proteome</keyword>